<dbReference type="FunFam" id="1.20.1250.20:FF:000018">
    <property type="entry name" value="MFS transporter permease"/>
    <property type="match status" value="1"/>
</dbReference>
<dbReference type="EMBL" id="JAQJAC010000005">
    <property type="protein sequence ID" value="KAJ5583975.1"/>
    <property type="molecule type" value="Genomic_DNA"/>
</dbReference>
<feature type="transmembrane region" description="Helical" evidence="6">
    <location>
        <begin position="46"/>
        <end position="64"/>
    </location>
</feature>
<keyword evidence="4 6" id="KW-1133">Transmembrane helix</keyword>
<feature type="transmembrane region" description="Helical" evidence="6">
    <location>
        <begin position="342"/>
        <end position="360"/>
    </location>
</feature>
<dbReference type="AlphaFoldDB" id="A0AAD6DIJ8"/>
<feature type="transmembrane region" description="Helical" evidence="6">
    <location>
        <begin position="367"/>
        <end position="387"/>
    </location>
</feature>
<keyword evidence="5 6" id="KW-0472">Membrane</keyword>
<evidence type="ECO:0000256" key="5">
    <source>
        <dbReference type="ARBA" id="ARBA00023136"/>
    </source>
</evidence>
<evidence type="ECO:0000256" key="1">
    <source>
        <dbReference type="ARBA" id="ARBA00004141"/>
    </source>
</evidence>
<dbReference type="SUPFAM" id="SSF103473">
    <property type="entry name" value="MFS general substrate transporter"/>
    <property type="match status" value="1"/>
</dbReference>
<evidence type="ECO:0000313" key="9">
    <source>
        <dbReference type="Proteomes" id="UP001216150"/>
    </source>
</evidence>
<keyword evidence="9" id="KW-1185">Reference proteome</keyword>
<evidence type="ECO:0000256" key="3">
    <source>
        <dbReference type="ARBA" id="ARBA00022692"/>
    </source>
</evidence>
<feature type="transmembrane region" description="Helical" evidence="6">
    <location>
        <begin position="176"/>
        <end position="194"/>
    </location>
</feature>
<dbReference type="Pfam" id="PF07690">
    <property type="entry name" value="MFS_1"/>
    <property type="match status" value="1"/>
</dbReference>
<evidence type="ECO:0000256" key="2">
    <source>
        <dbReference type="ARBA" id="ARBA00022448"/>
    </source>
</evidence>
<feature type="transmembrane region" description="Helical" evidence="6">
    <location>
        <begin position="399"/>
        <end position="420"/>
    </location>
</feature>
<evidence type="ECO:0000256" key="6">
    <source>
        <dbReference type="SAM" id="Phobius"/>
    </source>
</evidence>
<dbReference type="Gene3D" id="1.20.1250.20">
    <property type="entry name" value="MFS general substrate transporter like domains"/>
    <property type="match status" value="2"/>
</dbReference>
<dbReference type="PROSITE" id="PS50850">
    <property type="entry name" value="MFS"/>
    <property type="match status" value="1"/>
</dbReference>
<evidence type="ECO:0000313" key="8">
    <source>
        <dbReference type="EMBL" id="KAJ5583975.1"/>
    </source>
</evidence>
<accession>A0AAD6DIJ8</accession>
<gene>
    <name evidence="8" type="ORF">N7450_006639</name>
</gene>
<dbReference type="PANTHER" id="PTHR43791:SF47">
    <property type="entry name" value="MAJOR FACILITATOR SUPERFAMILY (MFS) PROFILE DOMAIN-CONTAINING PROTEIN-RELATED"/>
    <property type="match status" value="1"/>
</dbReference>
<feature type="transmembrane region" description="Helical" evidence="6">
    <location>
        <begin position="84"/>
        <end position="106"/>
    </location>
</feature>
<feature type="transmembrane region" description="Helical" evidence="6">
    <location>
        <begin position="138"/>
        <end position="164"/>
    </location>
</feature>
<proteinExistence type="predicted"/>
<protein>
    <recommendedName>
        <fullName evidence="7">Major facilitator superfamily (MFS) profile domain-containing protein</fullName>
    </recommendedName>
</protein>
<dbReference type="Proteomes" id="UP001216150">
    <property type="component" value="Unassembled WGS sequence"/>
</dbReference>
<organism evidence="8 9">
    <name type="scientific">Penicillium hetheringtonii</name>
    <dbReference type="NCBI Taxonomy" id="911720"/>
    <lineage>
        <taxon>Eukaryota</taxon>
        <taxon>Fungi</taxon>
        <taxon>Dikarya</taxon>
        <taxon>Ascomycota</taxon>
        <taxon>Pezizomycotina</taxon>
        <taxon>Eurotiomycetes</taxon>
        <taxon>Eurotiomycetidae</taxon>
        <taxon>Eurotiales</taxon>
        <taxon>Aspergillaceae</taxon>
        <taxon>Penicillium</taxon>
    </lineage>
</organism>
<dbReference type="InterPro" id="IPR020846">
    <property type="entry name" value="MFS_dom"/>
</dbReference>
<name>A0AAD6DIJ8_9EURO</name>
<reference evidence="8 9" key="1">
    <citation type="journal article" date="2023" name="IMA Fungus">
        <title>Comparative genomic study of the Penicillium genus elucidates a diverse pangenome and 15 lateral gene transfer events.</title>
        <authorList>
            <person name="Petersen C."/>
            <person name="Sorensen T."/>
            <person name="Nielsen M.R."/>
            <person name="Sondergaard T.E."/>
            <person name="Sorensen J.L."/>
            <person name="Fitzpatrick D.A."/>
            <person name="Frisvad J.C."/>
            <person name="Nielsen K.L."/>
        </authorList>
    </citation>
    <scope>NUCLEOTIDE SEQUENCE [LARGE SCALE GENOMIC DNA]</scope>
    <source>
        <strain evidence="8 9">IBT 29057</strain>
    </source>
</reference>
<dbReference type="GO" id="GO:0022857">
    <property type="term" value="F:transmembrane transporter activity"/>
    <property type="evidence" value="ECO:0007669"/>
    <property type="project" value="InterPro"/>
</dbReference>
<dbReference type="InterPro" id="IPR011701">
    <property type="entry name" value="MFS"/>
</dbReference>
<evidence type="ECO:0000256" key="4">
    <source>
        <dbReference type="ARBA" id="ARBA00022989"/>
    </source>
</evidence>
<comment type="caution">
    <text evidence="8">The sequence shown here is derived from an EMBL/GenBank/DDBJ whole genome shotgun (WGS) entry which is preliminary data.</text>
</comment>
<feature type="transmembrane region" description="Helical" evidence="6">
    <location>
        <begin position="280"/>
        <end position="305"/>
    </location>
</feature>
<feature type="transmembrane region" description="Helical" evidence="6">
    <location>
        <begin position="206"/>
        <end position="229"/>
    </location>
</feature>
<dbReference type="PANTHER" id="PTHR43791">
    <property type="entry name" value="PERMEASE-RELATED"/>
    <property type="match status" value="1"/>
</dbReference>
<dbReference type="InterPro" id="IPR036259">
    <property type="entry name" value="MFS_trans_sf"/>
</dbReference>
<keyword evidence="2" id="KW-0813">Transport</keyword>
<keyword evidence="3 6" id="KW-0812">Transmembrane</keyword>
<feature type="transmembrane region" description="Helical" evidence="6">
    <location>
        <begin position="113"/>
        <end position="132"/>
    </location>
</feature>
<comment type="subcellular location">
    <subcellularLocation>
        <location evidence="1">Membrane</location>
        <topology evidence="1">Multi-pass membrane protein</topology>
    </subcellularLocation>
</comment>
<dbReference type="GO" id="GO:0016020">
    <property type="term" value="C:membrane"/>
    <property type="evidence" value="ECO:0007669"/>
    <property type="project" value="UniProtKB-SubCell"/>
</dbReference>
<sequence>MSLDQLKTEKEMAEHLERCESTMHESNDTGMPLDARKIVHKIDRRLITALGLMFAVSLMDRTNLASANIAGMAKELELDQGFRYSLSIIMFFVPHVICQWPSAILVQKLGPRIFLPGTVLIWGIVMLCFGFVENWGQLVALRVLVGIFEAGLLPGTILLLQMWYRRYDVHKRYASFYLISLTGSSFSGILAYGFMQMDGVGGLSGWRYIFIWEGVLTCLIGIIGALLIVDFPQKAQNSWKFLSSDEIAYVIQLLESDRTDIQEEPFSWRRFLSPAMDLKIWGYCFIYYANTVIAYAIAFFLPIILNTEMGFDVGISQILSTPPIFMFFEGWLGDKFRSRGPLIIWNCLQSICGLCLMAWVKSSGIQYFGVFLVTAASQSSLPCVMAWQANNICGQWKRSFSSASMVIMGGTGGITGALVFRSLRCPKVSSRDLCLLDVSSDRILVIGLSIEIVRLNKKASREDNILEGVPGFKYTT</sequence>
<feature type="domain" description="Major facilitator superfamily (MFS) profile" evidence="7">
    <location>
        <begin position="46"/>
        <end position="476"/>
    </location>
</feature>
<evidence type="ECO:0000259" key="7">
    <source>
        <dbReference type="PROSITE" id="PS50850"/>
    </source>
</evidence>